<dbReference type="InterPro" id="IPR016131">
    <property type="entry name" value="Haemerythrin_Fe_BS"/>
</dbReference>
<evidence type="ECO:0000313" key="8">
    <source>
        <dbReference type="EMBL" id="SOH05413.1"/>
    </source>
</evidence>
<dbReference type="NCBIfam" id="TIGR02481">
    <property type="entry name" value="hemeryth_dom"/>
    <property type="match status" value="1"/>
</dbReference>
<dbReference type="PANTHER" id="PTHR37164:SF1">
    <property type="entry name" value="BACTERIOHEMERYTHRIN"/>
    <property type="match status" value="1"/>
</dbReference>
<dbReference type="InterPro" id="IPR012827">
    <property type="entry name" value="Hemerythrin_metal-bd"/>
</dbReference>
<keyword evidence="9" id="KW-1185">Reference proteome</keyword>
<dbReference type="GO" id="GO:0046872">
    <property type="term" value="F:metal ion binding"/>
    <property type="evidence" value="ECO:0007669"/>
    <property type="project" value="UniProtKB-KW"/>
</dbReference>
<dbReference type="InterPro" id="IPR036866">
    <property type="entry name" value="RibonucZ/Hydroxyglut_hydro"/>
</dbReference>
<keyword evidence="4" id="KW-0408">Iron</keyword>
<keyword evidence="2" id="KW-0561">Oxygen transport</keyword>
<dbReference type="KEGG" id="kst:KSMBR1_2932"/>
<name>Q1PXH3_KUEST</name>
<dbReference type="Pfam" id="PF00027">
    <property type="entry name" value="cNMP_binding"/>
    <property type="match status" value="2"/>
</dbReference>
<dbReference type="PROSITE" id="PS00550">
    <property type="entry name" value="HEMERYTHRINS"/>
    <property type="match status" value="1"/>
</dbReference>
<reference evidence="7 10" key="5">
    <citation type="submission" date="2020-02" db="EMBL/GenBank/DDBJ databases">
        <title>Newly sequenced genome of strain CSTR1 showed variability in Candidatus Kuenenia stuttgartiensis genomes.</title>
        <authorList>
            <person name="Ding C."/>
            <person name="Adrian L."/>
        </authorList>
    </citation>
    <scope>NUCLEOTIDE SEQUENCE [LARGE SCALE GENOMIC DNA]</scope>
    <source>
        <strain evidence="7 10">CSTR1</strain>
    </source>
</reference>
<evidence type="ECO:0000256" key="3">
    <source>
        <dbReference type="ARBA" id="ARBA00022723"/>
    </source>
</evidence>
<dbReference type="OrthoDB" id="9800940at2"/>
<evidence type="ECO:0000256" key="1">
    <source>
        <dbReference type="ARBA" id="ARBA00010587"/>
    </source>
</evidence>
<dbReference type="SUPFAM" id="SSF51206">
    <property type="entry name" value="cAMP-binding domain-like"/>
    <property type="match status" value="2"/>
</dbReference>
<comment type="similarity">
    <text evidence="1">Belongs to the hemerythrin family.</text>
</comment>
<dbReference type="PROSITE" id="PS50042">
    <property type="entry name" value="CNMP_BINDING_3"/>
    <property type="match status" value="2"/>
</dbReference>
<dbReference type="InterPro" id="IPR000595">
    <property type="entry name" value="cNMP-bd_dom"/>
</dbReference>
<dbReference type="Gene3D" id="2.60.120.10">
    <property type="entry name" value="Jelly Rolls"/>
    <property type="match status" value="2"/>
</dbReference>
<dbReference type="InterPro" id="IPR050669">
    <property type="entry name" value="Hemerythrin"/>
</dbReference>
<evidence type="ECO:0000259" key="5">
    <source>
        <dbReference type="PROSITE" id="PS50042"/>
    </source>
</evidence>
<dbReference type="RefSeq" id="WP_099325997.1">
    <property type="nucleotide sequence ID" value="NZ_CP049055.1"/>
</dbReference>
<reference evidence="8" key="4">
    <citation type="submission" date="2017-10" db="EMBL/GenBank/DDBJ databases">
        <authorList>
            <person name="Banno H."/>
            <person name="Chua N.-H."/>
        </authorList>
    </citation>
    <scope>NUCLEOTIDE SEQUENCE [LARGE SCALE GENOMIC DNA]</scope>
    <source>
        <strain evidence="8">Kuenenia_mbr1_ru-nijmegen</strain>
    </source>
</reference>
<reference evidence="6" key="2">
    <citation type="submission" date="2006-01" db="EMBL/GenBank/DDBJ databases">
        <authorList>
            <person name="Genoscope"/>
        </authorList>
    </citation>
    <scope>NUCLEOTIDE SEQUENCE</scope>
</reference>
<evidence type="ECO:0000313" key="9">
    <source>
        <dbReference type="Proteomes" id="UP000221734"/>
    </source>
</evidence>
<evidence type="ECO:0000313" key="6">
    <source>
        <dbReference type="EMBL" id="CAJ71928.1"/>
    </source>
</evidence>
<keyword evidence="3" id="KW-0479">Metal-binding</keyword>
<evidence type="ECO:0000256" key="2">
    <source>
        <dbReference type="ARBA" id="ARBA00022621"/>
    </source>
</evidence>
<evidence type="ECO:0000313" key="7">
    <source>
        <dbReference type="EMBL" id="QII13587.1"/>
    </source>
</evidence>
<feature type="domain" description="Cyclic nucleotide-binding" evidence="5">
    <location>
        <begin position="650"/>
        <end position="712"/>
    </location>
</feature>
<dbReference type="SUPFAM" id="SSF47188">
    <property type="entry name" value="Hemerythrin-like"/>
    <property type="match status" value="1"/>
</dbReference>
<dbReference type="Pfam" id="PF01814">
    <property type="entry name" value="Hemerythrin"/>
    <property type="match status" value="1"/>
</dbReference>
<dbReference type="Gene3D" id="1.20.120.50">
    <property type="entry name" value="Hemerythrin-like"/>
    <property type="match status" value="1"/>
</dbReference>
<feature type="domain" description="Cyclic nucleotide-binding" evidence="5">
    <location>
        <begin position="514"/>
        <end position="588"/>
    </location>
</feature>
<dbReference type="Proteomes" id="UP000501926">
    <property type="component" value="Chromosome"/>
</dbReference>
<sequence>MSKLRKCKITNGVFWVEIPEAGVYILCGCPADAVKHLKKQGFIQNRIVGEDKYESGPNAILLSDLLVQNGRFANLAEFPVMQMLYRQGMMLPNHPNNTNAKPMLIGSEDQVEAQMQYIYRGNYGLVSEEELINAGMSPDEAKELMNVKLKFAYGKIHKTKDLLDAVIVKNEPTEIRNGVFIRHLRLNVFELQYQGEFITVDLNLARHENYSAPYSLGFHNIKREYFAIIHSGQGDGWDIKRPAMSSIIMFQGKVYLIDAEPNIANSLIALGINVNEIEGIFHTHAHDDHFAGLTTLMRADHRVKYFATPLVRVSVAKKLSALVSIEEKNFSDYFEVNDLEFNVWNNIDGLEVYPMISPHPVENNIFIFRALCEDGYKTYAHYADTVDLDALNGMISEDNAGSGISKKFYDRVEKEYLQEVTLKKIDIGGGLIHGKAEDFREDTSEKIILSHTSSELTSQQKEIGSGAPFGMVDVLIPTHQEYARQYAFQHLKSYFPSVPLYQVRILLNNPVISFNPETIMLKGGTIPDDIFLILTGNVEHIQAGTGRQGILSAGALIGEMSALNNAPSADTYRAASFVQALRLPHSLYIGFVKKNELYGRIEKIQEKRKFLQKTWLLGYSISYLRQVMLTRAMSFHHYPEGEIFLDKNCSDLYVVKMGKLQIYIGKDVLETLEEGDFFGEEGMLFGMPSLFKIRATEPVEICKISGNELRDIPVIRWKLFETFKKRRKHLLDPTLNSLPIFYWRNEYCINIQKIDYHHKQLLAKANKLCEAIDSKKETPILDASISFLIDFVLYHFAEEENLLREHYYNDYESHRMKHQRLIEDIMKIKKQISNEDMEMNMEALDLFKDWIIDHILTEDRKYGPYLNAKGVF</sequence>
<dbReference type="EMBL" id="LT934425">
    <property type="protein sequence ID" value="SOH05413.1"/>
    <property type="molecule type" value="Genomic_DNA"/>
</dbReference>
<dbReference type="InterPro" id="IPR014710">
    <property type="entry name" value="RmlC-like_jellyroll"/>
</dbReference>
<keyword evidence="2" id="KW-0813">Transport</keyword>
<protein>
    <recommendedName>
        <fullName evidence="5">Cyclic nucleotide-binding domain-containing protein</fullName>
    </recommendedName>
</protein>
<dbReference type="InterPro" id="IPR012312">
    <property type="entry name" value="Hemerythrin-like"/>
</dbReference>
<evidence type="ECO:0000256" key="4">
    <source>
        <dbReference type="ARBA" id="ARBA00023004"/>
    </source>
</evidence>
<dbReference type="EMBL" id="CP049055">
    <property type="protein sequence ID" value="QII13587.1"/>
    <property type="molecule type" value="Genomic_DNA"/>
</dbReference>
<reference evidence="6" key="1">
    <citation type="journal article" date="2006" name="Nature">
        <title>Deciphering the evolution and metabolism of an anammox bacterium from a community genome.</title>
        <authorList>
            <person name="Strous M."/>
            <person name="Pelletier E."/>
            <person name="Mangenot S."/>
            <person name="Rattei T."/>
            <person name="Lehner A."/>
            <person name="Taylor M.W."/>
            <person name="Horn M."/>
            <person name="Daims H."/>
            <person name="Bartol-Mavel D."/>
            <person name="Wincker P."/>
            <person name="Barbe V."/>
            <person name="Fonknechten N."/>
            <person name="Vallenet D."/>
            <person name="Segurens B."/>
            <person name="Schenowitz-Truong C."/>
            <person name="Medigue C."/>
            <person name="Collingro A."/>
            <person name="Snel B."/>
            <person name="Dutilh B.E."/>
            <person name="OpDenCamp H.J.M."/>
            <person name="vanDerDrift C."/>
            <person name="Cirpus I."/>
            <person name="vanDePas-Schoonen K.T."/>
            <person name="Harhangi H.R."/>
            <person name="vanNiftrik L."/>
            <person name="Schmid M."/>
            <person name="Keltjens J."/>
            <person name="vanDeVossenberg J."/>
            <person name="Kartal B."/>
            <person name="Meier H."/>
            <person name="Frishman D."/>
            <person name="Huynen M.A."/>
            <person name="Mewes H."/>
            <person name="Weissenbach J."/>
            <person name="Jetten M.S.M."/>
            <person name="Wagner M."/>
            <person name="LePaslier D."/>
        </authorList>
    </citation>
    <scope>NUCLEOTIDE SEQUENCE</scope>
</reference>
<dbReference type="AlphaFoldDB" id="Q1PXH3"/>
<dbReference type="Gene3D" id="3.60.15.10">
    <property type="entry name" value="Ribonuclease Z/Hydroxyacylglutathione hydrolase-like"/>
    <property type="match status" value="1"/>
</dbReference>
<dbReference type="CDD" id="cd12107">
    <property type="entry name" value="Hemerythrin"/>
    <property type="match status" value="1"/>
</dbReference>
<dbReference type="InterPro" id="IPR018490">
    <property type="entry name" value="cNMP-bd_dom_sf"/>
</dbReference>
<dbReference type="NCBIfam" id="NF033749">
    <property type="entry name" value="bact_hemeryth"/>
    <property type="match status" value="1"/>
</dbReference>
<gene>
    <name evidence="7" type="ORF">KsCSTR_42080</name>
    <name evidence="8" type="ORF">KSMBR1_2932</name>
    <name evidence="6" type="ORF">kustc1183</name>
</gene>
<dbReference type="Proteomes" id="UP000221734">
    <property type="component" value="Chromosome Kuenenia_stuttgartiensis_MBR1"/>
</dbReference>
<dbReference type="SUPFAM" id="SSF56281">
    <property type="entry name" value="Metallo-hydrolase/oxidoreductase"/>
    <property type="match status" value="1"/>
</dbReference>
<organism evidence="6">
    <name type="scientific">Kuenenia stuttgartiensis</name>
    <dbReference type="NCBI Taxonomy" id="174633"/>
    <lineage>
        <taxon>Bacteria</taxon>
        <taxon>Pseudomonadati</taxon>
        <taxon>Planctomycetota</taxon>
        <taxon>Candidatus Brocadiia</taxon>
        <taxon>Candidatus Brocadiales</taxon>
        <taxon>Candidatus Brocadiaceae</taxon>
        <taxon>Candidatus Kuenenia</taxon>
    </lineage>
</organism>
<dbReference type="PANTHER" id="PTHR37164">
    <property type="entry name" value="BACTERIOHEMERYTHRIN"/>
    <property type="match status" value="1"/>
</dbReference>
<proteinExistence type="inferred from homology"/>
<dbReference type="InterPro" id="IPR035938">
    <property type="entry name" value="Hemerythrin-like_sf"/>
</dbReference>
<dbReference type="GO" id="GO:0005344">
    <property type="term" value="F:oxygen carrier activity"/>
    <property type="evidence" value="ECO:0007669"/>
    <property type="project" value="UniProtKB-KW"/>
</dbReference>
<reference evidence="9" key="3">
    <citation type="submission" date="2017-10" db="EMBL/GenBank/DDBJ databases">
        <authorList>
            <person name="Frank J."/>
        </authorList>
    </citation>
    <scope>NUCLEOTIDE SEQUENCE [LARGE SCALE GENOMIC DNA]</scope>
</reference>
<accession>Q1PXH3</accession>
<dbReference type="EMBL" id="CT573073">
    <property type="protein sequence ID" value="CAJ71928.1"/>
    <property type="molecule type" value="Genomic_DNA"/>
</dbReference>
<dbReference type="CDD" id="cd00038">
    <property type="entry name" value="CAP_ED"/>
    <property type="match status" value="2"/>
</dbReference>
<evidence type="ECO:0000313" key="10">
    <source>
        <dbReference type="Proteomes" id="UP000501926"/>
    </source>
</evidence>
<dbReference type="Pfam" id="PF23023">
    <property type="entry name" value="Anti-Pycsar_Apyc1"/>
    <property type="match status" value="1"/>
</dbReference>